<feature type="domain" description="Pyrrolo-quinoline quinone repeat" evidence="1">
    <location>
        <begin position="294"/>
        <end position="502"/>
    </location>
</feature>
<dbReference type="PANTHER" id="PTHR34512">
    <property type="entry name" value="CELL SURFACE PROTEIN"/>
    <property type="match status" value="1"/>
</dbReference>
<organism evidence="2 3">
    <name type="scientific">Algisphaera agarilytica</name>
    <dbReference type="NCBI Taxonomy" id="1385975"/>
    <lineage>
        <taxon>Bacteria</taxon>
        <taxon>Pseudomonadati</taxon>
        <taxon>Planctomycetota</taxon>
        <taxon>Phycisphaerae</taxon>
        <taxon>Phycisphaerales</taxon>
        <taxon>Phycisphaeraceae</taxon>
        <taxon>Algisphaera</taxon>
    </lineage>
</organism>
<dbReference type="InterPro" id="IPR011990">
    <property type="entry name" value="TPR-like_helical_dom_sf"/>
</dbReference>
<dbReference type="SUPFAM" id="SSF48452">
    <property type="entry name" value="TPR-like"/>
    <property type="match status" value="1"/>
</dbReference>
<dbReference type="Pfam" id="PF13360">
    <property type="entry name" value="PQQ_2"/>
    <property type="match status" value="2"/>
</dbReference>
<accession>A0A7X0HB45</accession>
<dbReference type="SMART" id="SM00564">
    <property type="entry name" value="PQQ"/>
    <property type="match status" value="7"/>
</dbReference>
<feature type="domain" description="Pyrrolo-quinoline quinone repeat" evidence="1">
    <location>
        <begin position="1024"/>
        <end position="1253"/>
    </location>
</feature>
<sequence>MASTKCWWLRSQGLAGLLAGLILVGLPQPALAAVYLEDSPAALQLADEAADLQAQGRLGEAAQKLQDIVDEYPGKLMPIDETGYTDAHRWVRQRLAGDEALLSAYRRRFSAVAERALQDALAGESDQREARVMALLESYPLTPAGLEAAFLLTGLQLERGDGDGAAAMLLLAETHPDRSAADARYFELLAWSAALQQDSAARDAALAALAESGDATAVASLTRTLSNLPQGDAAADEPARVPSVPMQRPLWQVGIESSLGNKVVAQPRVAQNAAGESVELRPVAAGTLILINDNQRVYAIDRVSGRLRWSHLYGDEEARPNNTFNSGFGAGRVVQDRREALVHGENVYAILGFAVPWQGRHRRQVIDPTELVSLDRNTGELRWSVTPGELDPTLERAAFHGTPVSCGDQVIVMARRSQASSFQDSYLFAVDAVTGDLRWRRHLASTSGPNSRNALPPMSSMSIDNDIIYLCDNLGAAASVDARSGSIRWVRVLLEQQANARGQQIISIPFSEASRPVRSEAGLIMPMRINSARGMLLAPDTGEILEEFNSQSPLANAYEFAPLSDGDVLVIGPQLARLDGQTLEPRWTTPITPRNVEGITPRVSLWQGVAMVARETTGLQFIDLETGQQTERIELPWTGGVLATDDVWVVTSGRRLAGFLEWSVAYDTLRQRSEDQPTSPEPGLNMAMLAINADQTEAINEGVDRTLQALSFDIDRREKDPQAWQADRQKVFSELLNLTEREPAIDATVAERLFDRLAITTETPSELLAYNLARGDYLVKLERLDEAVDFYQAILLDPQQAAESLVRGQTTRRGDIAARLRLLRLGESGNTDFYARFDQQAERELSNLLASPNADVQALLDLARRYPLARVSAEAVFAAAQRQAQTDRHLGAITQYRRAFQLADNDDLRSRAAGALTEYYLATGKPESAVLWLEQVQRDHPALMPMQAGLPVDAQGWLAQVRDLPQIRSPRASLTPPFGETLRFKGELFPPADPENPPDRSQGVLYISGNDRSLFGPASQLTFYDTETHQHRWETPQYTKSWRLIDQGVDNLVLWQPQAQQLVALSASNGENLWNPIQVMPLLEDLGEGGLAKSRQANAGGLLSVIQADFGPINANQNPRERLGNPGNLGQTPPHVLAGEAVVTVIDARGRAFGLDRSSGLVLWQSALPIDVVSLARVRDDVLAVLGTVSPGTEAQSGRFLLIDLATGRMRFPPIENQEPSSDLMFSEDGDAVLFSRNQMMRYDRRDGGLRWRLDMPPFNGTPTLMPAGDRVFINDRIRLLSIDLELGVVQRQTPNLLNRTTTGGVTLGRDQMLYSLSPEALFALDADLNVRWQDSLASLPKQLVSHRVGERHVFAFEQYRGPEGPPGMRLSAFDRSNGRLIAQTMLTNLGNAGALTTVELLRDHLLVAGRGEIALIPGTKPAETDEPTQPAPTP</sequence>
<dbReference type="EMBL" id="JACHGY010000001">
    <property type="protein sequence ID" value="MBB6431481.1"/>
    <property type="molecule type" value="Genomic_DNA"/>
</dbReference>
<evidence type="ECO:0000313" key="3">
    <source>
        <dbReference type="Proteomes" id="UP000541810"/>
    </source>
</evidence>
<evidence type="ECO:0000259" key="1">
    <source>
        <dbReference type="Pfam" id="PF13360"/>
    </source>
</evidence>
<dbReference type="RefSeq" id="WP_184678946.1">
    <property type="nucleotide sequence ID" value="NZ_JACHGY010000001.1"/>
</dbReference>
<dbReference type="InterPro" id="IPR018391">
    <property type="entry name" value="PQQ_b-propeller_rpt"/>
</dbReference>
<comment type="caution">
    <text evidence="2">The sequence shown here is derived from an EMBL/GenBank/DDBJ whole genome shotgun (WGS) entry which is preliminary data.</text>
</comment>
<gene>
    <name evidence="2" type="ORF">HNQ40_003287</name>
</gene>
<dbReference type="InterPro" id="IPR011047">
    <property type="entry name" value="Quinoprotein_ADH-like_sf"/>
</dbReference>
<name>A0A7X0HB45_9BACT</name>
<dbReference type="SUPFAM" id="SSF50998">
    <property type="entry name" value="Quinoprotein alcohol dehydrogenase-like"/>
    <property type="match status" value="2"/>
</dbReference>
<dbReference type="InterPro" id="IPR002372">
    <property type="entry name" value="PQQ_rpt_dom"/>
</dbReference>
<proteinExistence type="predicted"/>
<reference evidence="2 3" key="1">
    <citation type="submission" date="2020-08" db="EMBL/GenBank/DDBJ databases">
        <title>Genomic Encyclopedia of Type Strains, Phase IV (KMG-IV): sequencing the most valuable type-strain genomes for metagenomic binning, comparative biology and taxonomic classification.</title>
        <authorList>
            <person name="Goeker M."/>
        </authorList>
    </citation>
    <scope>NUCLEOTIDE SEQUENCE [LARGE SCALE GENOMIC DNA]</scope>
    <source>
        <strain evidence="2 3">DSM 103725</strain>
    </source>
</reference>
<dbReference type="PANTHER" id="PTHR34512:SF30">
    <property type="entry name" value="OUTER MEMBRANE PROTEIN ASSEMBLY FACTOR BAMB"/>
    <property type="match status" value="1"/>
</dbReference>
<dbReference type="Proteomes" id="UP000541810">
    <property type="component" value="Unassembled WGS sequence"/>
</dbReference>
<dbReference type="InterPro" id="IPR015943">
    <property type="entry name" value="WD40/YVTN_repeat-like_dom_sf"/>
</dbReference>
<keyword evidence="3" id="KW-1185">Reference proteome</keyword>
<evidence type="ECO:0000313" key="2">
    <source>
        <dbReference type="EMBL" id="MBB6431481.1"/>
    </source>
</evidence>
<dbReference type="Gene3D" id="2.130.10.10">
    <property type="entry name" value="YVTN repeat-like/Quinoprotein amine dehydrogenase"/>
    <property type="match status" value="3"/>
</dbReference>
<protein>
    <submittedName>
        <fullName evidence="2">Outer membrane protein assembly factor BamB</fullName>
    </submittedName>
</protein>